<dbReference type="OrthoDB" id="6616165at2759"/>
<sequence length="278" mass="32363">MDDINVEDFINEIEIRPAIWNSKSDKHSNRTETKNAWEGICEKFIEDFKNKTTGEKNSAAMVLQKKWRHIRDAYTRDLKKQRESKSGSEAKRQRKYVYFDRLQFWSELYEIKPDSKEKNKQICNDSTASTSKNKTKSSSADDNNETNALLKILAERIQNKKNARQDDSEDGDRYFLLSLLNDFKRIPESRKMDAKYDIIGIIRKYATPQPYTRDNYSEFYEQQRGYFTNPSPGSQTQTSNNQLQSTAEEIAAISSISNLSEDSESSIYNDLFTDDIPT</sequence>
<comment type="subcellular location">
    <subcellularLocation>
        <location evidence="1">Nucleus</location>
    </subcellularLocation>
</comment>
<proteinExistence type="predicted"/>
<protein>
    <recommendedName>
        <fullName evidence="7">MADF domain-containing protein</fullName>
    </recommendedName>
</protein>
<dbReference type="EMBL" id="OV170232">
    <property type="protein sequence ID" value="CAH0717712.1"/>
    <property type="molecule type" value="Genomic_DNA"/>
</dbReference>
<feature type="domain" description="BESS" evidence="4">
    <location>
        <begin position="169"/>
        <end position="208"/>
    </location>
</feature>
<dbReference type="PROSITE" id="PS51031">
    <property type="entry name" value="BESS"/>
    <property type="match status" value="1"/>
</dbReference>
<reference evidence="5" key="1">
    <citation type="submission" date="2021-12" db="EMBL/GenBank/DDBJ databases">
        <authorList>
            <person name="Martin H S."/>
        </authorList>
    </citation>
    <scope>NUCLEOTIDE SEQUENCE</scope>
</reference>
<dbReference type="PANTHER" id="PTHR12243:SF67">
    <property type="entry name" value="COREPRESSOR OF PANGOLIN, ISOFORM A-RELATED"/>
    <property type="match status" value="1"/>
</dbReference>
<dbReference type="AlphaFoldDB" id="A0A8J9UCM4"/>
<dbReference type="GO" id="GO:0005667">
    <property type="term" value="C:transcription regulator complex"/>
    <property type="evidence" value="ECO:0007669"/>
    <property type="project" value="TreeGrafter"/>
</dbReference>
<dbReference type="InterPro" id="IPR039353">
    <property type="entry name" value="TF_Adf1"/>
</dbReference>
<feature type="compositionally biased region" description="Low complexity" evidence="2">
    <location>
        <begin position="124"/>
        <end position="141"/>
    </location>
</feature>
<evidence type="ECO:0000259" key="4">
    <source>
        <dbReference type="PROSITE" id="PS51031"/>
    </source>
</evidence>
<dbReference type="Proteomes" id="UP000838878">
    <property type="component" value="Chromosome 12"/>
</dbReference>
<gene>
    <name evidence="5" type="ORF">BINO364_LOCUS4292</name>
</gene>
<evidence type="ECO:0000256" key="2">
    <source>
        <dbReference type="SAM" id="MobiDB-lite"/>
    </source>
</evidence>
<dbReference type="PANTHER" id="PTHR12243">
    <property type="entry name" value="MADF DOMAIN TRANSCRIPTION FACTOR"/>
    <property type="match status" value="1"/>
</dbReference>
<evidence type="ECO:0000259" key="3">
    <source>
        <dbReference type="PROSITE" id="PS51029"/>
    </source>
</evidence>
<evidence type="ECO:0008006" key="7">
    <source>
        <dbReference type="Google" id="ProtNLM"/>
    </source>
</evidence>
<keyword evidence="1" id="KW-0539">Nucleus</keyword>
<dbReference type="Pfam" id="PF10545">
    <property type="entry name" value="MADF_DNA_bdg"/>
    <property type="match status" value="1"/>
</dbReference>
<organism evidence="5 6">
    <name type="scientific">Brenthis ino</name>
    <name type="common">lesser marbled fritillary</name>
    <dbReference type="NCBI Taxonomy" id="405034"/>
    <lineage>
        <taxon>Eukaryota</taxon>
        <taxon>Metazoa</taxon>
        <taxon>Ecdysozoa</taxon>
        <taxon>Arthropoda</taxon>
        <taxon>Hexapoda</taxon>
        <taxon>Insecta</taxon>
        <taxon>Pterygota</taxon>
        <taxon>Neoptera</taxon>
        <taxon>Endopterygota</taxon>
        <taxon>Lepidoptera</taxon>
        <taxon>Glossata</taxon>
        <taxon>Ditrysia</taxon>
        <taxon>Papilionoidea</taxon>
        <taxon>Nymphalidae</taxon>
        <taxon>Heliconiinae</taxon>
        <taxon>Argynnini</taxon>
        <taxon>Brenthis</taxon>
    </lineage>
</organism>
<accession>A0A8J9UCM4</accession>
<dbReference type="Pfam" id="PF02944">
    <property type="entry name" value="BESS"/>
    <property type="match status" value="1"/>
</dbReference>
<dbReference type="InterPro" id="IPR004210">
    <property type="entry name" value="BESS_motif"/>
</dbReference>
<evidence type="ECO:0000256" key="1">
    <source>
        <dbReference type="PROSITE-ProRule" id="PRU00371"/>
    </source>
</evidence>
<dbReference type="GO" id="GO:0003677">
    <property type="term" value="F:DNA binding"/>
    <property type="evidence" value="ECO:0007669"/>
    <property type="project" value="InterPro"/>
</dbReference>
<evidence type="ECO:0000313" key="5">
    <source>
        <dbReference type="EMBL" id="CAH0717712.1"/>
    </source>
</evidence>
<dbReference type="GO" id="GO:0006357">
    <property type="term" value="P:regulation of transcription by RNA polymerase II"/>
    <property type="evidence" value="ECO:0007669"/>
    <property type="project" value="TreeGrafter"/>
</dbReference>
<name>A0A8J9UCM4_9NEOP</name>
<keyword evidence="6" id="KW-1185">Reference proteome</keyword>
<feature type="domain" description="MADF" evidence="3">
    <location>
        <begin position="8"/>
        <end position="110"/>
    </location>
</feature>
<dbReference type="SMART" id="SM00595">
    <property type="entry name" value="MADF"/>
    <property type="match status" value="1"/>
</dbReference>
<feature type="region of interest" description="Disordered" evidence="2">
    <location>
        <begin position="119"/>
        <end position="143"/>
    </location>
</feature>
<dbReference type="PROSITE" id="PS51029">
    <property type="entry name" value="MADF"/>
    <property type="match status" value="1"/>
</dbReference>
<feature type="non-terminal residue" evidence="5">
    <location>
        <position position="278"/>
    </location>
</feature>
<dbReference type="GO" id="GO:0005634">
    <property type="term" value="C:nucleus"/>
    <property type="evidence" value="ECO:0007669"/>
    <property type="project" value="UniProtKB-SubCell"/>
</dbReference>
<dbReference type="InterPro" id="IPR006578">
    <property type="entry name" value="MADF-dom"/>
</dbReference>
<evidence type="ECO:0000313" key="6">
    <source>
        <dbReference type="Proteomes" id="UP000838878"/>
    </source>
</evidence>